<protein>
    <recommendedName>
        <fullName evidence="3">SMI1 / KNR4 family protein</fullName>
    </recommendedName>
</protein>
<dbReference type="Gene3D" id="3.40.1580.10">
    <property type="entry name" value="SMI1/KNR4-like"/>
    <property type="match status" value="1"/>
</dbReference>
<evidence type="ECO:0000313" key="2">
    <source>
        <dbReference type="Proteomes" id="UP000318878"/>
    </source>
</evidence>
<comment type="caution">
    <text evidence="1">The sequence shown here is derived from an EMBL/GenBank/DDBJ whole genome shotgun (WGS) entry which is preliminary data.</text>
</comment>
<sequence length="174" mass="20016">MALDDILNLVPPPAEPVDISGDWTIAEQDFGLQFPTDYKRFIETYGSGEFQRGLVVRNLLKQEGRDLVRADLARYEELKEACEHEYILYPECPGLFPWGTDNNGHLYCWWTEGEPDDWGVVQLYHGYEYDPLEIVPGPITSFFARFMNNAYASMLGGIEFERGDLHFTRGQQPV</sequence>
<keyword evidence="2" id="KW-1185">Reference proteome</keyword>
<dbReference type="Proteomes" id="UP000318878">
    <property type="component" value="Unassembled WGS sequence"/>
</dbReference>
<dbReference type="Pfam" id="PF14568">
    <property type="entry name" value="SUKH_6"/>
    <property type="match status" value="1"/>
</dbReference>
<gene>
    <name evidence="1" type="ORF">Enr8_35050</name>
</gene>
<name>A0A5C5V0V2_9BACT</name>
<dbReference type="RefSeq" id="WP_146433800.1">
    <property type="nucleotide sequence ID" value="NZ_SJPF01000004.1"/>
</dbReference>
<dbReference type="AlphaFoldDB" id="A0A5C5V0V2"/>
<dbReference type="SUPFAM" id="SSF160631">
    <property type="entry name" value="SMI1/KNR4-like"/>
    <property type="match status" value="1"/>
</dbReference>
<evidence type="ECO:0008006" key="3">
    <source>
        <dbReference type="Google" id="ProtNLM"/>
    </source>
</evidence>
<dbReference type="InterPro" id="IPR037883">
    <property type="entry name" value="Knr4/Smi1-like_sf"/>
</dbReference>
<dbReference type="OrthoDB" id="292231at2"/>
<accession>A0A5C5V0V2</accession>
<evidence type="ECO:0000313" key="1">
    <source>
        <dbReference type="EMBL" id="TWT31583.1"/>
    </source>
</evidence>
<proteinExistence type="predicted"/>
<organism evidence="1 2">
    <name type="scientific">Blastopirellula retiformator</name>
    <dbReference type="NCBI Taxonomy" id="2527970"/>
    <lineage>
        <taxon>Bacteria</taxon>
        <taxon>Pseudomonadati</taxon>
        <taxon>Planctomycetota</taxon>
        <taxon>Planctomycetia</taxon>
        <taxon>Pirellulales</taxon>
        <taxon>Pirellulaceae</taxon>
        <taxon>Blastopirellula</taxon>
    </lineage>
</organism>
<dbReference type="EMBL" id="SJPF01000004">
    <property type="protein sequence ID" value="TWT31583.1"/>
    <property type="molecule type" value="Genomic_DNA"/>
</dbReference>
<reference evidence="1 2" key="1">
    <citation type="submission" date="2019-02" db="EMBL/GenBank/DDBJ databases">
        <title>Deep-cultivation of Planctomycetes and their phenomic and genomic characterization uncovers novel biology.</title>
        <authorList>
            <person name="Wiegand S."/>
            <person name="Jogler M."/>
            <person name="Boedeker C."/>
            <person name="Pinto D."/>
            <person name="Vollmers J."/>
            <person name="Rivas-Marin E."/>
            <person name="Kohn T."/>
            <person name="Peeters S.H."/>
            <person name="Heuer A."/>
            <person name="Rast P."/>
            <person name="Oberbeckmann S."/>
            <person name="Bunk B."/>
            <person name="Jeske O."/>
            <person name="Meyerdierks A."/>
            <person name="Storesund J.E."/>
            <person name="Kallscheuer N."/>
            <person name="Luecker S."/>
            <person name="Lage O.M."/>
            <person name="Pohl T."/>
            <person name="Merkel B.J."/>
            <person name="Hornburger P."/>
            <person name="Mueller R.-W."/>
            <person name="Bruemmer F."/>
            <person name="Labrenz M."/>
            <person name="Spormann A.M."/>
            <person name="Op Den Camp H."/>
            <person name="Overmann J."/>
            <person name="Amann R."/>
            <person name="Jetten M.S.M."/>
            <person name="Mascher T."/>
            <person name="Medema M.H."/>
            <person name="Devos D.P."/>
            <person name="Kaster A.-K."/>
            <person name="Ovreas L."/>
            <person name="Rohde M."/>
            <person name="Galperin M.Y."/>
            <person name="Jogler C."/>
        </authorList>
    </citation>
    <scope>NUCLEOTIDE SEQUENCE [LARGE SCALE GENOMIC DNA]</scope>
    <source>
        <strain evidence="1 2">Enr8</strain>
    </source>
</reference>